<dbReference type="EMBL" id="LWCA01001406">
    <property type="protein sequence ID" value="OAF65185.1"/>
    <property type="molecule type" value="Genomic_DNA"/>
</dbReference>
<keyword evidence="4" id="KW-0539">Nucleus</keyword>
<comment type="caution">
    <text evidence="7">The sequence shown here is derived from an EMBL/GenBank/DDBJ whole genome shotgun (WGS) entry which is preliminary data.</text>
</comment>
<evidence type="ECO:0000256" key="5">
    <source>
        <dbReference type="PROSITE-ProRule" id="PRU00221"/>
    </source>
</evidence>
<dbReference type="SUPFAM" id="SSF50978">
    <property type="entry name" value="WD40 repeat-like"/>
    <property type="match status" value="2"/>
</dbReference>
<dbReference type="SMART" id="SM00320">
    <property type="entry name" value="WD40"/>
    <property type="match status" value="10"/>
</dbReference>
<dbReference type="GO" id="GO:0000472">
    <property type="term" value="P:endonucleolytic cleavage to generate mature 5'-end of SSU-rRNA from (SSU-rRNA, 5.8S rRNA, LSU-rRNA)"/>
    <property type="evidence" value="ECO:0007669"/>
    <property type="project" value="TreeGrafter"/>
</dbReference>
<keyword evidence="8" id="KW-1185">Reference proteome</keyword>
<feature type="repeat" description="WD" evidence="5">
    <location>
        <begin position="334"/>
        <end position="375"/>
    </location>
</feature>
<dbReference type="InterPro" id="IPR036322">
    <property type="entry name" value="WD40_repeat_dom_sf"/>
</dbReference>
<feature type="repeat" description="WD" evidence="5">
    <location>
        <begin position="46"/>
        <end position="69"/>
    </location>
</feature>
<dbReference type="GO" id="GO:0032040">
    <property type="term" value="C:small-subunit processome"/>
    <property type="evidence" value="ECO:0007669"/>
    <property type="project" value="InterPro"/>
</dbReference>
<keyword evidence="2 5" id="KW-0853">WD repeat</keyword>
<dbReference type="OrthoDB" id="5414888at2759"/>
<name>A0A177AT67_9BILA</name>
<reference evidence="7 8" key="1">
    <citation type="submission" date="2016-04" db="EMBL/GenBank/DDBJ databases">
        <title>The genome of Intoshia linei affirms orthonectids as highly simplified spiralians.</title>
        <authorList>
            <person name="Mikhailov K.V."/>
            <person name="Slusarev G.S."/>
            <person name="Nikitin M.A."/>
            <person name="Logacheva M.D."/>
            <person name="Penin A."/>
            <person name="Aleoshin V."/>
            <person name="Panchin Y.V."/>
        </authorList>
    </citation>
    <scope>NUCLEOTIDE SEQUENCE [LARGE SCALE GENOMIC DNA]</scope>
    <source>
        <strain evidence="7">Intl2013</strain>
        <tissue evidence="7">Whole animal</tissue>
    </source>
</reference>
<dbReference type="Pfam" id="PF00400">
    <property type="entry name" value="WD40"/>
    <property type="match status" value="8"/>
</dbReference>
<dbReference type="PROSITE" id="PS50082">
    <property type="entry name" value="WD_REPEATS_2"/>
    <property type="match status" value="6"/>
</dbReference>
<dbReference type="CDD" id="cd00200">
    <property type="entry name" value="WD40"/>
    <property type="match status" value="1"/>
</dbReference>
<dbReference type="InterPro" id="IPR015943">
    <property type="entry name" value="WD40/YVTN_repeat-like_dom_sf"/>
</dbReference>
<dbReference type="GO" id="GO:0000480">
    <property type="term" value="P:endonucleolytic cleavage in 5'-ETS of tricistronic rRNA transcript (SSU-rRNA, 5.8S rRNA, LSU-rRNA)"/>
    <property type="evidence" value="ECO:0007669"/>
    <property type="project" value="TreeGrafter"/>
</dbReference>
<dbReference type="AlphaFoldDB" id="A0A177AT67"/>
<sequence length="680" mass="77460">ILYFAIDKFVLFKYNLTTRMIEHKWKAIHISEITILTSSKNETCDMLATGSTDCTIKLWNVSNFDCIANFKHTYPISNQCFLSNEKFLVSSCINDGTIYVWSLENFCLHKKLSTHYDVATCLEYDSVNSYVYSAGRDNILAIFDVNKDFENISIIPTLSIVESIYFMKNSKNDFDQNDNIAITNQLGFIKILNSKTKKCTSEINFDKNASKELPVFGKIAGAQDKLIIFDKFKNIIYYFNTSNLNDFTRIFGTNDEIYDVKFINENILAIASNTGYINVLNLSNFQTICLEQHGDSVLSLDYHESGLLISSAKDKSIKIWDVSDTKNITLLSTCSGHLHSITGVVFFNSGKCFISVSEDLSIKLWEINKTSLFHVELKCTERAHDKIINNVAISKNDKFAISVSFDKTAKIWKLPELNLVATLTGHIKGVWCGKFSSFQKTIATSSADGTVKIWNLDTFKCMLTLDGHLSAVYSVCFISNGNQILSGDASGIVKLWNICSGECINTFDCCTSKIWCLEAKYFDDTGLHFVVGSADGDLIHYKDVTKSDIENKMFENVEKINMSNDLDILVNNEKYIEALKLAFNLDSQYKMYLIMKKVFEKFIGDSTIINHILEWMNDLDKNEFSNLLKYISVWNTKSIYCDVAQELLEIIIRNKRPDYLFSVPHFGKYMEEIISYSSNF</sequence>
<comment type="subcellular location">
    <subcellularLocation>
        <location evidence="1">Nucleus</location>
        <location evidence="1">Nucleolus</location>
    </subcellularLocation>
</comment>
<dbReference type="InterPro" id="IPR001680">
    <property type="entry name" value="WD40_rpt"/>
</dbReference>
<dbReference type="PROSITE" id="PS00678">
    <property type="entry name" value="WD_REPEATS_1"/>
    <property type="match status" value="3"/>
</dbReference>
<feature type="non-terminal residue" evidence="7">
    <location>
        <position position="1"/>
    </location>
</feature>
<keyword evidence="3" id="KW-0677">Repeat</keyword>
<evidence type="ECO:0000256" key="2">
    <source>
        <dbReference type="ARBA" id="ARBA00022574"/>
    </source>
</evidence>
<evidence type="ECO:0000256" key="3">
    <source>
        <dbReference type="ARBA" id="ARBA00022737"/>
    </source>
</evidence>
<dbReference type="PANTHER" id="PTHR19854">
    <property type="entry name" value="TRANSDUCIN BETA-LIKE 3"/>
    <property type="match status" value="1"/>
</dbReference>
<evidence type="ECO:0000313" key="8">
    <source>
        <dbReference type="Proteomes" id="UP000078046"/>
    </source>
</evidence>
<dbReference type="GO" id="GO:0034511">
    <property type="term" value="F:U3 snoRNA binding"/>
    <property type="evidence" value="ECO:0007669"/>
    <property type="project" value="TreeGrafter"/>
</dbReference>
<gene>
    <name evidence="7" type="ORF">A3Q56_07075</name>
</gene>
<feature type="repeat" description="WD" evidence="5">
    <location>
        <begin position="423"/>
        <end position="464"/>
    </location>
</feature>
<dbReference type="InterPro" id="IPR019775">
    <property type="entry name" value="WD40_repeat_CS"/>
</dbReference>
<dbReference type="Proteomes" id="UP000078046">
    <property type="component" value="Unassembled WGS sequence"/>
</dbReference>
<organism evidence="7 8">
    <name type="scientific">Intoshia linei</name>
    <dbReference type="NCBI Taxonomy" id="1819745"/>
    <lineage>
        <taxon>Eukaryota</taxon>
        <taxon>Metazoa</taxon>
        <taxon>Spiralia</taxon>
        <taxon>Lophotrochozoa</taxon>
        <taxon>Mesozoa</taxon>
        <taxon>Orthonectida</taxon>
        <taxon>Rhopaluridae</taxon>
        <taxon>Intoshia</taxon>
    </lineage>
</organism>
<evidence type="ECO:0000313" key="7">
    <source>
        <dbReference type="EMBL" id="OAF65185.1"/>
    </source>
</evidence>
<evidence type="ECO:0000259" key="6">
    <source>
        <dbReference type="Pfam" id="PF08625"/>
    </source>
</evidence>
<dbReference type="Gene3D" id="2.130.10.10">
    <property type="entry name" value="YVTN repeat-like/Quinoprotein amine dehydrogenase"/>
    <property type="match status" value="3"/>
</dbReference>
<proteinExistence type="predicted"/>
<dbReference type="Pfam" id="PF08625">
    <property type="entry name" value="Utp13"/>
    <property type="match status" value="1"/>
</dbReference>
<dbReference type="InterPro" id="IPR020472">
    <property type="entry name" value="WD40_PAC1"/>
</dbReference>
<dbReference type="PRINTS" id="PR00320">
    <property type="entry name" value="GPROTEINBRPT"/>
</dbReference>
<feature type="repeat" description="WD" evidence="5">
    <location>
        <begin position="381"/>
        <end position="422"/>
    </location>
</feature>
<dbReference type="GO" id="GO:0030686">
    <property type="term" value="C:90S preribosome"/>
    <property type="evidence" value="ECO:0007669"/>
    <property type="project" value="TreeGrafter"/>
</dbReference>
<protein>
    <submittedName>
        <fullName evidence="7">Transducin beta-like protein 3</fullName>
    </submittedName>
</protein>
<feature type="domain" description="U3 small nucleolar RNA-associated protein 13 C-terminal" evidence="6">
    <location>
        <begin position="565"/>
        <end position="678"/>
    </location>
</feature>
<accession>A0A177AT67</accession>
<evidence type="ECO:0000256" key="4">
    <source>
        <dbReference type="ARBA" id="ARBA00023242"/>
    </source>
</evidence>
<feature type="repeat" description="WD" evidence="5">
    <location>
        <begin position="465"/>
        <end position="506"/>
    </location>
</feature>
<evidence type="ECO:0000256" key="1">
    <source>
        <dbReference type="ARBA" id="ARBA00004604"/>
    </source>
</evidence>
<dbReference type="PROSITE" id="PS50294">
    <property type="entry name" value="WD_REPEATS_REGION"/>
    <property type="match status" value="4"/>
</dbReference>
<dbReference type="InterPro" id="IPR013934">
    <property type="entry name" value="Utp13_C"/>
</dbReference>
<feature type="repeat" description="WD" evidence="5">
    <location>
        <begin position="290"/>
        <end position="330"/>
    </location>
</feature>
<dbReference type="PANTHER" id="PTHR19854:SF15">
    <property type="entry name" value="TRANSDUCIN BETA-LIKE PROTEIN 3"/>
    <property type="match status" value="1"/>
</dbReference>